<reference evidence="7" key="1">
    <citation type="submission" date="2019-11" db="EMBL/GenBank/DDBJ databases">
        <title>Complete genome sequence of Corynebacterium kalinowskii 1959, a novel Corynebacterium species isolated from soil of a small paddock in Vilsendorf, Germany.</title>
        <authorList>
            <person name="Schaffert L."/>
            <person name="Ruwe M."/>
            <person name="Milse J."/>
            <person name="Hanuschka K."/>
            <person name="Ortseifen V."/>
            <person name="Droste J."/>
            <person name="Brandt D."/>
            <person name="Schlueter L."/>
            <person name="Kutter Y."/>
            <person name="Vinke S."/>
            <person name="Viehoefer P."/>
            <person name="Jacob L."/>
            <person name="Luebke N.-C."/>
            <person name="Schulte-Berndt E."/>
            <person name="Hain C."/>
            <person name="Linder M."/>
            <person name="Schmidt P."/>
            <person name="Wollenschlaeger L."/>
            <person name="Luttermann T."/>
            <person name="Thieme E."/>
            <person name="Hassa J."/>
            <person name="Haak M."/>
            <person name="Wittchen M."/>
            <person name="Mentz A."/>
            <person name="Persicke M."/>
            <person name="Busche T."/>
            <person name="Ruckert C."/>
        </authorList>
    </citation>
    <scope>NUCLEOTIDE SEQUENCE [LARGE SCALE GENOMIC DNA]</scope>
    <source>
        <strain evidence="7">1959</strain>
    </source>
</reference>
<evidence type="ECO:0000256" key="4">
    <source>
        <dbReference type="ARBA" id="ARBA00022842"/>
    </source>
</evidence>
<protein>
    <submittedName>
        <fullName evidence="6">Phosphoserine phosphatase</fullName>
        <ecNumber evidence="6">3.1.3.3</ecNumber>
    </submittedName>
</protein>
<dbReference type="InterPro" id="IPR050582">
    <property type="entry name" value="HAD-like_SerB"/>
</dbReference>
<dbReference type="NCBIfam" id="TIGR01488">
    <property type="entry name" value="HAD-SF-IB"/>
    <property type="match status" value="1"/>
</dbReference>
<evidence type="ECO:0000256" key="5">
    <source>
        <dbReference type="SAM" id="Phobius"/>
    </source>
</evidence>
<dbReference type="Proteomes" id="UP000427071">
    <property type="component" value="Chromosome"/>
</dbReference>
<dbReference type="CDD" id="cd02612">
    <property type="entry name" value="HAD_PGPPase"/>
    <property type="match status" value="1"/>
</dbReference>
<comment type="similarity">
    <text evidence="1">Belongs to the HAD-like hydrolase superfamily. SerB family.</text>
</comment>
<dbReference type="Pfam" id="PF12710">
    <property type="entry name" value="HAD"/>
    <property type="match status" value="1"/>
</dbReference>
<dbReference type="KEGG" id="ckw:CKALI_10805"/>
<feature type="transmembrane region" description="Helical" evidence="5">
    <location>
        <begin position="247"/>
        <end position="268"/>
    </location>
</feature>
<organism evidence="6 7">
    <name type="scientific">Corynebacterium kalinowskii</name>
    <dbReference type="NCBI Taxonomy" id="2675216"/>
    <lineage>
        <taxon>Bacteria</taxon>
        <taxon>Bacillati</taxon>
        <taxon>Actinomycetota</taxon>
        <taxon>Actinomycetes</taxon>
        <taxon>Mycobacteriales</taxon>
        <taxon>Corynebacteriaceae</taxon>
        <taxon>Corynebacterium</taxon>
    </lineage>
</organism>
<gene>
    <name evidence="6" type="primary">serB3</name>
    <name evidence="6" type="ORF">CKALI_10805</name>
</gene>
<keyword evidence="5" id="KW-1133">Transmembrane helix</keyword>
<evidence type="ECO:0000256" key="2">
    <source>
        <dbReference type="ARBA" id="ARBA00022723"/>
    </source>
</evidence>
<dbReference type="Gene3D" id="1.20.1440.100">
    <property type="entry name" value="SG protein - dephosphorylation function"/>
    <property type="match status" value="1"/>
</dbReference>
<dbReference type="InterPro" id="IPR036412">
    <property type="entry name" value="HAD-like_sf"/>
</dbReference>
<dbReference type="InterPro" id="IPR006385">
    <property type="entry name" value="HAD_hydro_SerB1"/>
</dbReference>
<dbReference type="EC" id="3.1.3.3" evidence="6"/>
<dbReference type="FunFam" id="3.40.50.1000:FF:000025">
    <property type="entry name" value="HAD hydrolase, family IB"/>
    <property type="match status" value="1"/>
</dbReference>
<dbReference type="PANTHER" id="PTHR43344">
    <property type="entry name" value="PHOSPHOSERINE PHOSPHATASE"/>
    <property type="match status" value="1"/>
</dbReference>
<name>A0A6B8VSY0_9CORY</name>
<dbReference type="AlphaFoldDB" id="A0A6B8VSY0"/>
<keyword evidence="4" id="KW-0460">Magnesium</keyword>
<dbReference type="InterPro" id="IPR023214">
    <property type="entry name" value="HAD_sf"/>
</dbReference>
<accession>A0A6B8VSY0</accession>
<keyword evidence="5" id="KW-0472">Membrane</keyword>
<dbReference type="GO" id="GO:0046872">
    <property type="term" value="F:metal ion binding"/>
    <property type="evidence" value="ECO:0007669"/>
    <property type="project" value="UniProtKB-KW"/>
</dbReference>
<keyword evidence="7" id="KW-1185">Reference proteome</keyword>
<evidence type="ECO:0000313" key="7">
    <source>
        <dbReference type="Proteomes" id="UP000427071"/>
    </source>
</evidence>
<proteinExistence type="inferred from homology"/>
<keyword evidence="5" id="KW-0812">Transmembrane</keyword>
<dbReference type="RefSeq" id="WP_156193339.1">
    <property type="nucleotide sequence ID" value="NZ_CP046452.1"/>
</dbReference>
<dbReference type="SUPFAM" id="SSF56784">
    <property type="entry name" value="HAD-like"/>
    <property type="match status" value="1"/>
</dbReference>
<dbReference type="GO" id="GO:0016787">
    <property type="term" value="F:hydrolase activity"/>
    <property type="evidence" value="ECO:0007669"/>
    <property type="project" value="UniProtKB-KW"/>
</dbReference>
<evidence type="ECO:0000256" key="3">
    <source>
        <dbReference type="ARBA" id="ARBA00022801"/>
    </source>
</evidence>
<evidence type="ECO:0000313" key="6">
    <source>
        <dbReference type="EMBL" id="QGU03011.1"/>
    </source>
</evidence>
<dbReference type="EMBL" id="CP046452">
    <property type="protein sequence ID" value="QGU03011.1"/>
    <property type="molecule type" value="Genomic_DNA"/>
</dbReference>
<evidence type="ECO:0000256" key="1">
    <source>
        <dbReference type="ARBA" id="ARBA00009184"/>
    </source>
</evidence>
<keyword evidence="3 6" id="KW-0378">Hydrolase</keyword>
<sequence length="278" mass="30192">MNAHGQEFEGQLQLPRVAAFFDLDKTIIATSSAYAFGKEFISNGLISPKSALQMSLAQATYILAGHTSEQMDRTRDQLTAMIAGWEIEQIRQIAEETMKNVVSPAIYEEARDLIRFHQNLGHDVIIISASATELVTPIAKELGVDQIVATEMATKDGVLTGEVLFYAKGPAKAEEIKRLAQEKGYDLDRSFAYSDSATDLPMLECVGNAVAVNPDRTLRRAALANDWEIKTFKNPIPLFTVPTTKEMSIGTGVVAAVAALTAGGVWLYNKNLGGKPGN</sequence>
<dbReference type="NCBIfam" id="TIGR01490">
    <property type="entry name" value="HAD-SF-IB-hyp1"/>
    <property type="match status" value="1"/>
</dbReference>
<dbReference type="PANTHER" id="PTHR43344:SF13">
    <property type="entry name" value="PHOSPHATASE RV3661-RELATED"/>
    <property type="match status" value="1"/>
</dbReference>
<dbReference type="Gene3D" id="3.40.50.1000">
    <property type="entry name" value="HAD superfamily/HAD-like"/>
    <property type="match status" value="1"/>
</dbReference>
<keyword evidence="2" id="KW-0479">Metal-binding</keyword>